<reference evidence="2 3" key="1">
    <citation type="submission" date="2020-02" db="EMBL/GenBank/DDBJ databases">
        <title>Tigecycline-resistant Acinetobacter species from pigs and migratory birds.</title>
        <authorList>
            <person name="Chen C."/>
            <person name="Sun J."/>
            <person name="Liao X.-P."/>
            <person name="Liu Y.-H."/>
        </authorList>
    </citation>
    <scope>NUCLEOTIDE SEQUENCE [LARGE SCALE GENOMIC DNA]</scope>
    <source>
        <strain evidence="2 3">YH12207_T</strain>
    </source>
</reference>
<sequence length="199" mass="23392">MINKLGWLCFTIIFVLILIYIFAIYFVNLDSNQISTLTNLFVAFSTFTAACTAVLLYNNWKDQARYELDKEIINQTWENFCDLKINLVSLKENVDEINKNSSNISADLYRLFDITNNKITKYYYSQQKLEIFFEIAQDDIIFSEMEEIMQSYMKLLVINSGFSIPNFNTQDALLIQKLNNIQLEFFKQLKKLMLSKKAP</sequence>
<protein>
    <recommendedName>
        <fullName evidence="4">DUF4760 domain-containing protein</fullName>
    </recommendedName>
</protein>
<keyword evidence="3" id="KW-1185">Reference proteome</keyword>
<dbReference type="RefSeq" id="WP_165353052.1">
    <property type="nucleotide sequence ID" value="NZ_CP048659.1"/>
</dbReference>
<dbReference type="Proteomes" id="UP000593966">
    <property type="component" value="Chromosome"/>
</dbReference>
<feature type="transmembrane region" description="Helical" evidence="1">
    <location>
        <begin position="7"/>
        <end position="28"/>
    </location>
</feature>
<evidence type="ECO:0000313" key="3">
    <source>
        <dbReference type="Proteomes" id="UP000593966"/>
    </source>
</evidence>
<evidence type="ECO:0000313" key="2">
    <source>
        <dbReference type="EMBL" id="QOW46162.1"/>
    </source>
</evidence>
<evidence type="ECO:0000256" key="1">
    <source>
        <dbReference type="SAM" id="Phobius"/>
    </source>
</evidence>
<gene>
    <name evidence="2" type="ORF">G0028_09785</name>
</gene>
<dbReference type="EMBL" id="CP048659">
    <property type="protein sequence ID" value="QOW46162.1"/>
    <property type="molecule type" value="Genomic_DNA"/>
</dbReference>
<keyword evidence="1" id="KW-0812">Transmembrane</keyword>
<name>A0A7S7AHI6_9GAMM</name>
<accession>A0A7S7AHI6</accession>
<keyword evidence="1" id="KW-0472">Membrane</keyword>
<dbReference type="AlphaFoldDB" id="A0A7S7AHI6"/>
<organism evidence="2 3">
    <name type="scientific">Acinetobacter piscicola</name>
    <dbReference type="NCBI Taxonomy" id="2006115"/>
    <lineage>
        <taxon>Bacteria</taxon>
        <taxon>Pseudomonadati</taxon>
        <taxon>Pseudomonadota</taxon>
        <taxon>Gammaproteobacteria</taxon>
        <taxon>Moraxellales</taxon>
        <taxon>Moraxellaceae</taxon>
        <taxon>Acinetobacter</taxon>
    </lineage>
</organism>
<feature type="transmembrane region" description="Helical" evidence="1">
    <location>
        <begin position="40"/>
        <end position="60"/>
    </location>
</feature>
<proteinExistence type="predicted"/>
<evidence type="ECO:0008006" key="4">
    <source>
        <dbReference type="Google" id="ProtNLM"/>
    </source>
</evidence>
<keyword evidence="1" id="KW-1133">Transmembrane helix</keyword>